<dbReference type="GO" id="GO:0031177">
    <property type="term" value="F:phosphopantetheine binding"/>
    <property type="evidence" value="ECO:0007669"/>
    <property type="project" value="InterPro"/>
</dbReference>
<dbReference type="SUPFAM" id="SSF47336">
    <property type="entry name" value="ACP-like"/>
    <property type="match status" value="2"/>
</dbReference>
<dbReference type="SMART" id="SM01294">
    <property type="entry name" value="PKS_PP_betabranch"/>
    <property type="match status" value="1"/>
</dbReference>
<dbReference type="InterPro" id="IPR042104">
    <property type="entry name" value="PKS_dehydratase_sf"/>
</dbReference>
<dbReference type="InterPro" id="IPR018201">
    <property type="entry name" value="Ketoacyl_synth_AS"/>
</dbReference>
<keyword evidence="4" id="KW-0843">Virulence</keyword>
<dbReference type="InterPro" id="IPR032088">
    <property type="entry name" value="SAT"/>
</dbReference>
<evidence type="ECO:0000313" key="9">
    <source>
        <dbReference type="EMBL" id="KLO06872.1"/>
    </source>
</evidence>
<keyword evidence="2" id="KW-0597">Phosphoprotein</keyword>
<dbReference type="SUPFAM" id="SSF52151">
    <property type="entry name" value="FabD/lysophospholipase-like"/>
    <property type="match status" value="2"/>
</dbReference>
<dbReference type="GO" id="GO:0006633">
    <property type="term" value="P:fatty acid biosynthetic process"/>
    <property type="evidence" value="ECO:0007669"/>
    <property type="project" value="InterPro"/>
</dbReference>
<dbReference type="Gene3D" id="3.40.366.10">
    <property type="entry name" value="Malonyl-Coenzyme A Acyl Carrier Protein, domain 2"/>
    <property type="match status" value="2"/>
</dbReference>
<dbReference type="STRING" id="27342.A0A0H2R697"/>
<dbReference type="InterPro" id="IPR020841">
    <property type="entry name" value="PKS_Beta-ketoAc_synthase_dom"/>
</dbReference>
<dbReference type="Gene3D" id="3.40.50.1820">
    <property type="entry name" value="alpha/beta hydrolase"/>
    <property type="match status" value="1"/>
</dbReference>
<feature type="domain" description="Ketosynthase family 3 (KS3)" evidence="7">
    <location>
        <begin position="423"/>
        <end position="855"/>
    </location>
</feature>
<dbReference type="InParanoid" id="A0A0H2R697"/>
<dbReference type="InterPro" id="IPR009081">
    <property type="entry name" value="PP-bd_ACP"/>
</dbReference>
<dbReference type="NCBIfam" id="TIGR04532">
    <property type="entry name" value="PT_fungal_PKS"/>
    <property type="match status" value="1"/>
</dbReference>
<dbReference type="OrthoDB" id="329835at2759"/>
<dbReference type="InterPro" id="IPR049900">
    <property type="entry name" value="PKS_mFAS_DH"/>
</dbReference>
<dbReference type="PROSITE" id="PS50075">
    <property type="entry name" value="CARRIER"/>
    <property type="match status" value="2"/>
</dbReference>
<dbReference type="PROSITE" id="PS52019">
    <property type="entry name" value="PKS_MFAS_DH"/>
    <property type="match status" value="1"/>
</dbReference>
<accession>A0A0H2R697</accession>
<dbReference type="InterPro" id="IPR049552">
    <property type="entry name" value="PKS_DH_N"/>
</dbReference>
<dbReference type="InterPro" id="IPR014030">
    <property type="entry name" value="Ketoacyl_synth_N"/>
</dbReference>
<dbReference type="Gene3D" id="1.10.1200.10">
    <property type="entry name" value="ACP-like"/>
    <property type="match status" value="2"/>
</dbReference>
<dbReference type="InterPro" id="IPR014043">
    <property type="entry name" value="Acyl_transferase_dom"/>
</dbReference>
<dbReference type="CDD" id="cd00833">
    <property type="entry name" value="PKS"/>
    <property type="match status" value="1"/>
</dbReference>
<name>A0A0H2R697_9AGAM</name>
<dbReference type="InterPro" id="IPR016039">
    <property type="entry name" value="Thiolase-like"/>
</dbReference>
<keyword evidence="10" id="KW-1185">Reference proteome</keyword>
<gene>
    <name evidence="9" type="ORF">SCHPADRAFT_1002073</name>
</gene>
<dbReference type="GO" id="GO:0004315">
    <property type="term" value="F:3-oxoacyl-[acyl-carrier-protein] synthase activity"/>
    <property type="evidence" value="ECO:0007669"/>
    <property type="project" value="InterPro"/>
</dbReference>
<dbReference type="Proteomes" id="UP000053477">
    <property type="component" value="Unassembled WGS sequence"/>
</dbReference>
<dbReference type="Pfam" id="PF00975">
    <property type="entry name" value="Thioesterase"/>
    <property type="match status" value="1"/>
</dbReference>
<sequence>MHAFVFDGQGSTPSSSTLPSTSPLGALFLQECNAAFSARICSLSDEEVMKTSLSKEALDGIVFPVARDELPRHPLVSIPNLFVEQMLRLIHLLETHPDALSCRGGADSMHVLGYSSGLLAALFMATSGPSTLSCRVSFMKRSLFLFNIAVSLGLHSQLSRSDVFNSARINLDDPERDWNWSSVVLGLELSELDGLVRSFNEKAVGPSDKQLLSVAITAYTTPTSHTISGFPSAVRAFSAFVRDVKLSSVQATGPHSFSFQSAAGIPCSFKPLNIFSLFHVDSAHMQTIRDSALAELYPQHSNISDLETPSLNPLSSSIQIADPFVLYDTFSGAAIDPSTRGKELVKRILDMILTQPVRFTNVTKTIASCFSSEFKLEHRVSNLGQGSSLARIVARALKSPIQSTMDQPITSDNTTSTSMTTIEDPIAIVGMAVNLPGARDTTELWKLLERGLNTLEEIPDSRFSVQSYSSSTFQVRTGNFLPDNLHSRFDNSFFKISPREATSMDPQMRVLMRVGLQAMEAAGLVVSSSGSFADEGVMGSDDVGCFVGVATNDYMLNLHNDIGVHYATGTLPAFLAGRLAYALNLSGPCAVVNTACSSSMVAIYQACRALMAGDCKAALAGGVNVITSPDMYNGLERAHFLSPGSQCKPWDASADGYSRAEGCGVFVLKRLSQAIADSDNILGVIKGVEINQSSAAASITRPHGPTQEKLFRSLLQKAGVKPEDVSVVEAHGTGTQAGDPEEIQSLRAALRSPTDSKRSHNKALNVTSIKGNIGHSEAASGAASLAKVLLMFRHQAIPPQVGLQHLNPKIADLAVDGTNIHTGSDCLSWKSTGPRIALVNNFGAAGSNAALLVQEPCALSSPASDDSSDSFVLGLSAETKEAVLRLRDSYVAHLASASESVLDFAYTATARRTLRPWRICSSGSSRDDLVKQLTISKPVQAPVVADHKKIVFVFSGQGAQYTGMGQQLYTVSATFKAVVDECDSKLVSWGYPGVLSVISPSSLVDDKSGAADKIISSQCAMFVLECALFNLWDYWGVKPDAIVGHSLGEYAALVAAGVLTIDDGLRLVARRACLMAEKCQQCYSGMVVVRLAPHIISDIMANLAGCSALSIACYNGGKNVVIGGPLEQLTILTDFLDMNDCKYASLQVPFAYHTAAMDPIIEDLDGFARKIDVAAPSVPILSNVTGKVVLPGDASVFTQGYFSKHCRQPVRFDEGIRSFISSLPAGWIGTWIELGPHSTTLSMLTPHLSGAVALSSLNRKSNNRSTLCGSLARLFTSRGDIKWGRVYRELYPSARVSEIPGYPLSEKEFWVSYCDNRMSSPSSESSPLSKYAFLDTWTQKPSSLDANVSVFETPINQLSDYITGHRVISHPLCPASVYHELALSAATCTLGLVDKTYTHELITLSDLQFTHPLVYDKDVPLVIRTTINLHPVGSKYAGSFTISSVLNGEELNIHCTGFFGRKTKPDLEAKLEMHGTTVERSKDALLDPANVSQNETLKTRTIYELIFSRIVQYSKQYQIIRSMTVNDWQGDAIANVQLPKEAKSEGFVAQPIFVDSLLHAAGFVINSHVADGDAYICSQVGSSKVMSGLDYSVPFEIYCTTSDVGDGVVLADAWAIQCGESKKVVAHVKRMRFTRLRTSGLQKLLSRSGDASPRSIFSTPSVKSLRSPFRFSPRPNLQATPYTPATETVINSPKDVESEVMKVIADTCGVPLEEIDSSSNIAALGVDSLIWIELIGHLKSNMIGEIDTSFLMQSLTVGDLADRLLQKTKPLSFPFSKPSSFEHSVRVCAIESPASPTPVGPVGKPSSMQSQVKVMLGDVLGISPLELVANDRLEDLGLDSIGTIEAMNNLQALSSVPLPSDLLVTHPTVGAIASFLSETAPCEPLSLAFPQMKSSPVPEVTLPKNVLSLQTSVKGTAPVFLVHDGSGLSNCYSRIGALDRSLFGISNPKLLSGGNWKGGLPEIAGHYRAQITPMVTEAGCILGGWSFGGVVAFHMACEMQKAGVKVAGVVLIDSPSPFTLNSLPEKLIDTVLQGDSQPSRSPVFRKAKNDISRLARLQMRNSTKALVEYNPLAHAAIAETAEFPPVVMLRCEKGYDVSGKIGGPSDPFLEDRKNPQAIVRDWEEMTGAAVPVLDIPGHHFEPFHPKNVGAVTKQLQKAIQIIENAKTQRQI</sequence>
<evidence type="ECO:0000256" key="1">
    <source>
        <dbReference type="ARBA" id="ARBA00022450"/>
    </source>
</evidence>
<feature type="region of interest" description="N-terminal hotdog fold" evidence="5">
    <location>
        <begin position="1331"/>
        <end position="1466"/>
    </location>
</feature>
<dbReference type="InterPro" id="IPR050091">
    <property type="entry name" value="PKS_NRPS_Biosynth_Enz"/>
</dbReference>
<evidence type="ECO:0000259" key="8">
    <source>
        <dbReference type="PROSITE" id="PS52019"/>
    </source>
</evidence>
<dbReference type="Pfam" id="PF14765">
    <property type="entry name" value="PS-DH"/>
    <property type="match status" value="1"/>
</dbReference>
<dbReference type="PANTHER" id="PTHR43775">
    <property type="entry name" value="FATTY ACID SYNTHASE"/>
    <property type="match status" value="1"/>
</dbReference>
<feature type="domain" description="Carrier" evidence="6">
    <location>
        <begin position="1806"/>
        <end position="1880"/>
    </location>
</feature>
<evidence type="ECO:0000256" key="5">
    <source>
        <dbReference type="PROSITE-ProRule" id="PRU01363"/>
    </source>
</evidence>
<dbReference type="Gene3D" id="3.40.47.10">
    <property type="match status" value="1"/>
</dbReference>
<dbReference type="Pfam" id="PF00109">
    <property type="entry name" value="ketoacyl-synt"/>
    <property type="match status" value="1"/>
</dbReference>
<dbReference type="InterPro" id="IPR049551">
    <property type="entry name" value="PKS_DH_C"/>
</dbReference>
<dbReference type="Pfam" id="PF00698">
    <property type="entry name" value="Acyl_transf_1"/>
    <property type="match status" value="1"/>
</dbReference>
<feature type="active site" description="Proton donor; for dehydratase activity" evidence="5">
    <location>
        <position position="1555"/>
    </location>
</feature>
<dbReference type="InterPro" id="IPR001031">
    <property type="entry name" value="Thioesterase"/>
</dbReference>
<dbReference type="EMBL" id="KQ086176">
    <property type="protein sequence ID" value="KLO06872.1"/>
    <property type="molecule type" value="Genomic_DNA"/>
</dbReference>
<dbReference type="SMART" id="SM00825">
    <property type="entry name" value="PKS_KS"/>
    <property type="match status" value="1"/>
</dbReference>
<dbReference type="InterPro" id="IPR001227">
    <property type="entry name" value="Ac_transferase_dom_sf"/>
</dbReference>
<dbReference type="InterPro" id="IPR020806">
    <property type="entry name" value="PKS_PP-bd"/>
</dbReference>
<evidence type="ECO:0000313" key="10">
    <source>
        <dbReference type="Proteomes" id="UP000053477"/>
    </source>
</evidence>
<dbReference type="Pfam" id="PF16073">
    <property type="entry name" value="SAT"/>
    <property type="match status" value="1"/>
</dbReference>
<dbReference type="Pfam" id="PF22621">
    <property type="entry name" value="CurL-like_PKS_C"/>
    <property type="match status" value="1"/>
</dbReference>
<dbReference type="GO" id="GO:0004312">
    <property type="term" value="F:fatty acid synthase activity"/>
    <property type="evidence" value="ECO:0007669"/>
    <property type="project" value="TreeGrafter"/>
</dbReference>
<dbReference type="SMART" id="SM00827">
    <property type="entry name" value="PKS_AT"/>
    <property type="match status" value="1"/>
</dbReference>
<feature type="active site" description="Proton acceptor; for dehydratase activity" evidence="5">
    <location>
        <position position="1365"/>
    </location>
</feature>
<dbReference type="PANTHER" id="PTHR43775:SF37">
    <property type="entry name" value="SI:DKEY-61P9.11"/>
    <property type="match status" value="1"/>
</dbReference>
<evidence type="ECO:0000259" key="6">
    <source>
        <dbReference type="PROSITE" id="PS50075"/>
    </source>
</evidence>
<dbReference type="PROSITE" id="PS00606">
    <property type="entry name" value="KS3_1"/>
    <property type="match status" value="1"/>
</dbReference>
<dbReference type="Pfam" id="PF21089">
    <property type="entry name" value="PKS_DH_N"/>
    <property type="match status" value="1"/>
</dbReference>
<evidence type="ECO:0000256" key="3">
    <source>
        <dbReference type="ARBA" id="ARBA00022679"/>
    </source>
</evidence>
<evidence type="ECO:0000256" key="2">
    <source>
        <dbReference type="ARBA" id="ARBA00022553"/>
    </source>
</evidence>
<reference evidence="9 10" key="1">
    <citation type="submission" date="2015-04" db="EMBL/GenBank/DDBJ databases">
        <title>Complete genome sequence of Schizopora paradoxa KUC8140, a cosmopolitan wood degrader in East Asia.</title>
        <authorList>
            <consortium name="DOE Joint Genome Institute"/>
            <person name="Min B."/>
            <person name="Park H."/>
            <person name="Jang Y."/>
            <person name="Kim J.-J."/>
            <person name="Kim K.H."/>
            <person name="Pangilinan J."/>
            <person name="Lipzen A."/>
            <person name="Riley R."/>
            <person name="Grigoriev I.V."/>
            <person name="Spatafora J.W."/>
            <person name="Choi I.-G."/>
        </authorList>
    </citation>
    <scope>NUCLEOTIDE SEQUENCE [LARGE SCALE GENOMIC DNA]</scope>
    <source>
        <strain evidence="9 10">KUC8140</strain>
    </source>
</reference>
<proteinExistence type="predicted"/>
<evidence type="ECO:0000259" key="7">
    <source>
        <dbReference type="PROSITE" id="PS52004"/>
    </source>
</evidence>
<dbReference type="Gene3D" id="3.30.70.3290">
    <property type="match status" value="1"/>
</dbReference>
<keyword evidence="3" id="KW-0808">Transferase</keyword>
<dbReference type="SMART" id="SM00823">
    <property type="entry name" value="PKS_PP"/>
    <property type="match status" value="2"/>
</dbReference>
<dbReference type="GO" id="GO:0044550">
    <property type="term" value="P:secondary metabolite biosynthetic process"/>
    <property type="evidence" value="ECO:0007669"/>
    <property type="project" value="TreeGrafter"/>
</dbReference>
<dbReference type="SUPFAM" id="SSF55048">
    <property type="entry name" value="Probable ACP-binding domain of malonyl-CoA ACP transacylase"/>
    <property type="match status" value="1"/>
</dbReference>
<dbReference type="Gene3D" id="3.10.129.110">
    <property type="entry name" value="Polyketide synthase dehydratase"/>
    <property type="match status" value="1"/>
</dbReference>
<dbReference type="InterPro" id="IPR014031">
    <property type="entry name" value="Ketoacyl_synth_C"/>
</dbReference>
<protein>
    <submittedName>
        <fullName evidence="9">Ketoacyl-synt-domain-containing protein</fullName>
    </submittedName>
</protein>
<dbReference type="InterPro" id="IPR036736">
    <property type="entry name" value="ACP-like_sf"/>
</dbReference>
<evidence type="ECO:0000256" key="4">
    <source>
        <dbReference type="ARBA" id="ARBA00023026"/>
    </source>
</evidence>
<feature type="domain" description="PKS/mFAS DH" evidence="8">
    <location>
        <begin position="1331"/>
        <end position="1642"/>
    </location>
</feature>
<keyword evidence="1" id="KW-0596">Phosphopantetheine</keyword>
<feature type="domain" description="Carrier" evidence="6">
    <location>
        <begin position="1694"/>
        <end position="1768"/>
    </location>
</feature>
<dbReference type="PROSITE" id="PS52004">
    <property type="entry name" value="KS3_2"/>
    <property type="match status" value="1"/>
</dbReference>
<dbReference type="Pfam" id="PF02801">
    <property type="entry name" value="Ketoacyl-synt_C"/>
    <property type="match status" value="1"/>
</dbReference>
<dbReference type="InterPro" id="IPR030918">
    <property type="entry name" value="PT_fungal_PKS"/>
</dbReference>
<organism evidence="9 10">
    <name type="scientific">Schizopora paradoxa</name>
    <dbReference type="NCBI Taxonomy" id="27342"/>
    <lineage>
        <taxon>Eukaryota</taxon>
        <taxon>Fungi</taxon>
        <taxon>Dikarya</taxon>
        <taxon>Basidiomycota</taxon>
        <taxon>Agaricomycotina</taxon>
        <taxon>Agaricomycetes</taxon>
        <taxon>Hymenochaetales</taxon>
        <taxon>Schizoporaceae</taxon>
        <taxon>Schizopora</taxon>
    </lineage>
</organism>
<feature type="region of interest" description="C-terminal hotdog fold" evidence="5">
    <location>
        <begin position="1494"/>
        <end position="1642"/>
    </location>
</feature>
<dbReference type="Pfam" id="PF00550">
    <property type="entry name" value="PP-binding"/>
    <property type="match status" value="2"/>
</dbReference>
<dbReference type="SUPFAM" id="SSF53474">
    <property type="entry name" value="alpha/beta-Hydrolases"/>
    <property type="match status" value="1"/>
</dbReference>
<dbReference type="InterPro" id="IPR029058">
    <property type="entry name" value="AB_hydrolase_fold"/>
</dbReference>
<dbReference type="InterPro" id="IPR016035">
    <property type="entry name" value="Acyl_Trfase/lysoPLipase"/>
</dbReference>
<dbReference type="InterPro" id="IPR016036">
    <property type="entry name" value="Malonyl_transacylase_ACP-bd"/>
</dbReference>
<dbReference type="SUPFAM" id="SSF53901">
    <property type="entry name" value="Thiolase-like"/>
    <property type="match status" value="1"/>
</dbReference>